<dbReference type="PANTHER" id="PTHR43711:SF28">
    <property type="entry name" value="SENSOR HISTIDINE KINASE YXDK"/>
    <property type="match status" value="1"/>
</dbReference>
<evidence type="ECO:0000256" key="2">
    <source>
        <dbReference type="ARBA" id="ARBA00004236"/>
    </source>
</evidence>
<accession>A0ABV1P289</accession>
<dbReference type="Gene3D" id="3.30.450.40">
    <property type="match status" value="2"/>
</dbReference>
<keyword evidence="5" id="KW-0808">Transferase</keyword>
<evidence type="ECO:0000313" key="9">
    <source>
        <dbReference type="EMBL" id="MEQ7848880.1"/>
    </source>
</evidence>
<keyword evidence="7" id="KW-0902">Two-component regulatory system</keyword>
<dbReference type="InterPro" id="IPR036097">
    <property type="entry name" value="HisK_dim/P_sf"/>
</dbReference>
<comment type="subcellular location">
    <subcellularLocation>
        <location evidence="2">Cell membrane</location>
    </subcellularLocation>
</comment>
<evidence type="ECO:0000256" key="7">
    <source>
        <dbReference type="ARBA" id="ARBA00023012"/>
    </source>
</evidence>
<dbReference type="Gene3D" id="3.30.565.10">
    <property type="entry name" value="Histidine kinase-like ATPase, C-terminal domain"/>
    <property type="match status" value="1"/>
</dbReference>
<dbReference type="InterPro" id="IPR003018">
    <property type="entry name" value="GAF"/>
</dbReference>
<dbReference type="InterPro" id="IPR029016">
    <property type="entry name" value="GAF-like_dom_sf"/>
</dbReference>
<comment type="caution">
    <text evidence="9">The sequence shown here is derived from an EMBL/GenBank/DDBJ whole genome shotgun (WGS) entry which is preliminary data.</text>
</comment>
<dbReference type="CDD" id="cd00082">
    <property type="entry name" value="HisKA"/>
    <property type="match status" value="1"/>
</dbReference>
<name>A0ABV1P289_9ACTN</name>
<keyword evidence="9" id="KW-0067">ATP-binding</keyword>
<evidence type="ECO:0000256" key="4">
    <source>
        <dbReference type="ARBA" id="ARBA00022553"/>
    </source>
</evidence>
<dbReference type="Pfam" id="PF02518">
    <property type="entry name" value="HATPase_c"/>
    <property type="match status" value="1"/>
</dbReference>
<dbReference type="PROSITE" id="PS50109">
    <property type="entry name" value="HIS_KIN"/>
    <property type="match status" value="1"/>
</dbReference>
<proteinExistence type="predicted"/>
<reference evidence="9 10" key="1">
    <citation type="submission" date="2024-02" db="EMBL/GenBank/DDBJ databases">
        <title>Full genome sequence of Nocardioides kribbensis.</title>
        <authorList>
            <person name="Poletto B.L."/>
            <person name="Silva G."/>
            <person name="Galante D."/>
            <person name="Campos K.R."/>
            <person name="Santos M.B.N."/>
            <person name="Sacchi C.T."/>
        </authorList>
    </citation>
    <scope>NUCLEOTIDE SEQUENCE [LARGE SCALE GENOMIC DNA]</scope>
    <source>
        <strain evidence="9 10">O4R</strain>
    </source>
</reference>
<evidence type="ECO:0000256" key="1">
    <source>
        <dbReference type="ARBA" id="ARBA00000085"/>
    </source>
</evidence>
<dbReference type="SUPFAM" id="SSF55874">
    <property type="entry name" value="ATPase domain of HSP90 chaperone/DNA topoisomerase II/histidine kinase"/>
    <property type="match status" value="1"/>
</dbReference>
<dbReference type="InterPro" id="IPR004358">
    <property type="entry name" value="Sig_transdc_His_kin-like_C"/>
</dbReference>
<dbReference type="InterPro" id="IPR003661">
    <property type="entry name" value="HisK_dim/P_dom"/>
</dbReference>
<dbReference type="EC" id="2.7.13.3" evidence="3"/>
<dbReference type="EMBL" id="JBEGDP010000023">
    <property type="protein sequence ID" value="MEQ7848880.1"/>
    <property type="molecule type" value="Genomic_DNA"/>
</dbReference>
<comment type="catalytic activity">
    <reaction evidence="1">
        <text>ATP + protein L-histidine = ADP + protein N-phospho-L-histidine.</text>
        <dbReference type="EC" id="2.7.13.3"/>
    </reaction>
</comment>
<dbReference type="SMART" id="SM00387">
    <property type="entry name" value="HATPase_c"/>
    <property type="match status" value="1"/>
</dbReference>
<keyword evidence="6" id="KW-0418">Kinase</keyword>
<evidence type="ECO:0000256" key="3">
    <source>
        <dbReference type="ARBA" id="ARBA00012438"/>
    </source>
</evidence>
<dbReference type="SMART" id="SM00388">
    <property type="entry name" value="HisKA"/>
    <property type="match status" value="1"/>
</dbReference>
<evidence type="ECO:0000259" key="8">
    <source>
        <dbReference type="PROSITE" id="PS50109"/>
    </source>
</evidence>
<dbReference type="Gene3D" id="1.10.287.130">
    <property type="match status" value="1"/>
</dbReference>
<dbReference type="PRINTS" id="PR00344">
    <property type="entry name" value="BCTRLSENSOR"/>
</dbReference>
<feature type="domain" description="Histidine kinase" evidence="8">
    <location>
        <begin position="391"/>
        <end position="615"/>
    </location>
</feature>
<dbReference type="CDD" id="cd00075">
    <property type="entry name" value="HATPase"/>
    <property type="match status" value="1"/>
</dbReference>
<dbReference type="Pfam" id="PF00512">
    <property type="entry name" value="HisKA"/>
    <property type="match status" value="1"/>
</dbReference>
<dbReference type="InterPro" id="IPR003594">
    <property type="entry name" value="HATPase_dom"/>
</dbReference>
<dbReference type="SUPFAM" id="SSF55781">
    <property type="entry name" value="GAF domain-like"/>
    <property type="match status" value="2"/>
</dbReference>
<gene>
    <name evidence="9" type="ORF">V6R90_16490</name>
</gene>
<dbReference type="InterPro" id="IPR005467">
    <property type="entry name" value="His_kinase_dom"/>
</dbReference>
<dbReference type="Pfam" id="PF01590">
    <property type="entry name" value="GAF"/>
    <property type="match status" value="1"/>
</dbReference>
<protein>
    <recommendedName>
        <fullName evidence="3">histidine kinase</fullName>
        <ecNumber evidence="3">2.7.13.3</ecNumber>
    </recommendedName>
</protein>
<keyword evidence="9" id="KW-0547">Nucleotide-binding</keyword>
<evidence type="ECO:0000256" key="5">
    <source>
        <dbReference type="ARBA" id="ARBA00022679"/>
    </source>
</evidence>
<organism evidence="9 10">
    <name type="scientific">Nocardioides kribbensis</name>
    <dbReference type="NCBI Taxonomy" id="305517"/>
    <lineage>
        <taxon>Bacteria</taxon>
        <taxon>Bacillati</taxon>
        <taxon>Actinomycetota</taxon>
        <taxon>Actinomycetes</taxon>
        <taxon>Propionibacteriales</taxon>
        <taxon>Nocardioidaceae</taxon>
        <taxon>Nocardioides</taxon>
    </lineage>
</organism>
<dbReference type="InterPro" id="IPR050736">
    <property type="entry name" value="Sensor_HK_Regulatory"/>
</dbReference>
<evidence type="ECO:0000256" key="6">
    <source>
        <dbReference type="ARBA" id="ARBA00022777"/>
    </source>
</evidence>
<dbReference type="RefSeq" id="WP_349805298.1">
    <property type="nucleotide sequence ID" value="NZ_JBEGDP010000023.1"/>
</dbReference>
<dbReference type="SUPFAM" id="SSF47384">
    <property type="entry name" value="Homodimeric domain of signal transducing histidine kinase"/>
    <property type="match status" value="1"/>
</dbReference>
<sequence length="616" mass="65366">MTTWRAALDEPTHAARTLATRPADAPRPTPSPAGDGLQVVAEGVTRIAGFGVAALSLVRDVDQLEVVAVAGDEDAAGALLGTRTTVASLEAEMEIADAWGALRFVPQERLDHLDPDLTVDGWVPELVPLEGPDAWHPLDLLCAPLLAPDGRLIGLLSMDLPRDGRRPGPAARRVLEEYARQAAHAALLTLQREELAEQVRLAGTAREIVRNASSHHGLAQILEETGSALVEGFGAAGMWIQVFDADDRGASVLLAVDGSEVVLPARLVRVAEAAARECWSRQRVEVIDTGRERHAELPAGDHAAVVAFLDSIGVGSIMFVPIGAGPECLGNLVLTRAATCPEWTDVQVEAVLDIGHDLGRVVLNARGFEREHRLVKELQALDVYKTRLIATVSHELKNPLTSVVGHLELLTVLDELPARATASLAAIGRGTTKLARVVDDLLLLSRVGDPERLVEAERVDLLGVVAEAHDLVRVEAQRREVALAPPRADGAPARLVVEGDADELERAVTNLLGNAVKYSPPGSEVQVVVRSRRTAGAAEVVVDVVDQGIGISAEDRGRLFEEFFRSTNPEALSRPGTGLGLAIVARIAAGHGGHIEVASELGRGSTFSLCLPAATP</sequence>
<dbReference type="Proteomes" id="UP001482520">
    <property type="component" value="Unassembled WGS sequence"/>
</dbReference>
<keyword evidence="10" id="KW-1185">Reference proteome</keyword>
<evidence type="ECO:0000313" key="10">
    <source>
        <dbReference type="Proteomes" id="UP001482520"/>
    </source>
</evidence>
<dbReference type="GO" id="GO:0005524">
    <property type="term" value="F:ATP binding"/>
    <property type="evidence" value="ECO:0007669"/>
    <property type="project" value="UniProtKB-KW"/>
</dbReference>
<dbReference type="SMART" id="SM00065">
    <property type="entry name" value="GAF"/>
    <property type="match status" value="2"/>
</dbReference>
<dbReference type="InterPro" id="IPR036890">
    <property type="entry name" value="HATPase_C_sf"/>
</dbReference>
<keyword evidence="4" id="KW-0597">Phosphoprotein</keyword>
<dbReference type="PANTHER" id="PTHR43711">
    <property type="entry name" value="TWO-COMPONENT HISTIDINE KINASE"/>
    <property type="match status" value="1"/>
</dbReference>